<dbReference type="EMBL" id="MPUH01000723">
    <property type="protein sequence ID" value="OMJ74895.1"/>
    <property type="molecule type" value="Genomic_DNA"/>
</dbReference>
<dbReference type="Proteomes" id="UP000187209">
    <property type="component" value="Unassembled WGS sequence"/>
</dbReference>
<keyword evidence="2" id="KW-1185">Reference proteome</keyword>
<reference evidence="1 2" key="1">
    <citation type="submission" date="2016-11" db="EMBL/GenBank/DDBJ databases">
        <title>The macronuclear genome of Stentor coeruleus: a giant cell with tiny introns.</title>
        <authorList>
            <person name="Slabodnick M."/>
            <person name="Ruby J.G."/>
            <person name="Reiff S.B."/>
            <person name="Swart E.C."/>
            <person name="Gosai S."/>
            <person name="Prabakaran S."/>
            <person name="Witkowska E."/>
            <person name="Larue G.E."/>
            <person name="Fisher S."/>
            <person name="Freeman R.M."/>
            <person name="Gunawardena J."/>
            <person name="Chu W."/>
            <person name="Stover N.A."/>
            <person name="Gregory B.D."/>
            <person name="Nowacki M."/>
            <person name="Derisi J."/>
            <person name="Roy S.W."/>
            <person name="Marshall W.F."/>
            <person name="Sood P."/>
        </authorList>
    </citation>
    <scope>NUCLEOTIDE SEQUENCE [LARGE SCALE GENOMIC DNA]</scope>
    <source>
        <strain evidence="1">WM001</strain>
    </source>
</reference>
<protein>
    <submittedName>
        <fullName evidence="1">Uncharacterized protein</fullName>
    </submittedName>
</protein>
<accession>A0A1R2BE54</accession>
<proteinExistence type="predicted"/>
<name>A0A1R2BE54_9CILI</name>
<comment type="caution">
    <text evidence="1">The sequence shown here is derived from an EMBL/GenBank/DDBJ whole genome shotgun (WGS) entry which is preliminary data.</text>
</comment>
<dbReference type="AlphaFoldDB" id="A0A1R2BE54"/>
<evidence type="ECO:0000313" key="2">
    <source>
        <dbReference type="Proteomes" id="UP000187209"/>
    </source>
</evidence>
<gene>
    <name evidence="1" type="ORF">SteCoe_26102</name>
</gene>
<sequence length="329" mass="38733">MKHLFLQLNQESFLLVYNNIRHDDIFVINFYCFCLEKNDTLMLDRNHKIKNYLNKELIQYLKNFFVNFKNFENLRPEKKAYLKSFILSVINGSVDLDFIEYIIDEDFTPLSDRDIKIFKTIINTRVCKQAFQIFIEDTLKLGNGPFKTVEEGINMLNYTFDHVARNSTIFFAVLPNLRHAFSTCEFIFISNAYYYKKKCAMNDTIKLLCLLHEVSHIYKRIYPGQSIANKSPSSQIWVQGNLKEGLEDGYRFESILLPQPFIRLYITSAKYLMNIDSWNTDLDNFKNNLTNISSDAQIDGNTPYVLFRDHGYVLGDYCYNLMQALGRNH</sequence>
<evidence type="ECO:0000313" key="1">
    <source>
        <dbReference type="EMBL" id="OMJ74895.1"/>
    </source>
</evidence>
<organism evidence="1 2">
    <name type="scientific">Stentor coeruleus</name>
    <dbReference type="NCBI Taxonomy" id="5963"/>
    <lineage>
        <taxon>Eukaryota</taxon>
        <taxon>Sar</taxon>
        <taxon>Alveolata</taxon>
        <taxon>Ciliophora</taxon>
        <taxon>Postciliodesmatophora</taxon>
        <taxon>Heterotrichea</taxon>
        <taxon>Heterotrichida</taxon>
        <taxon>Stentoridae</taxon>
        <taxon>Stentor</taxon>
    </lineage>
</organism>